<feature type="coiled-coil region" evidence="1">
    <location>
        <begin position="117"/>
        <end position="158"/>
    </location>
</feature>
<comment type="caution">
    <text evidence="2">The sequence shown here is derived from an EMBL/GenBank/DDBJ whole genome shotgun (WGS) entry which is preliminary data.</text>
</comment>
<gene>
    <name evidence="2" type="ORF">WMO63_23615</name>
</gene>
<dbReference type="Proteomes" id="UP001465426">
    <property type="component" value="Unassembled WGS sequence"/>
</dbReference>
<evidence type="ECO:0000313" key="3">
    <source>
        <dbReference type="Proteomes" id="UP001465426"/>
    </source>
</evidence>
<dbReference type="SUPFAM" id="SSF101447">
    <property type="entry name" value="Formin homology 2 domain (FH2 domain)"/>
    <property type="match status" value="1"/>
</dbReference>
<dbReference type="EMBL" id="JBBMFN010000131">
    <property type="protein sequence ID" value="MEQ2468642.1"/>
    <property type="molecule type" value="Genomic_DNA"/>
</dbReference>
<dbReference type="RefSeq" id="WP_031540262.1">
    <property type="nucleotide sequence ID" value="NZ_JBBMFN010000131.1"/>
</dbReference>
<proteinExistence type="predicted"/>
<name>A0ABV1F5I9_9BACI</name>
<accession>A0ABV1F5I9</accession>
<evidence type="ECO:0000313" key="2">
    <source>
        <dbReference type="EMBL" id="MEQ2468642.1"/>
    </source>
</evidence>
<evidence type="ECO:0000256" key="1">
    <source>
        <dbReference type="SAM" id="Coils"/>
    </source>
</evidence>
<protein>
    <submittedName>
        <fullName evidence="2">Uncharacterized protein</fullName>
    </submittedName>
</protein>
<organism evidence="2 3">
    <name type="scientific">Niallia hominis</name>
    <dbReference type="NCBI Taxonomy" id="3133173"/>
    <lineage>
        <taxon>Bacteria</taxon>
        <taxon>Bacillati</taxon>
        <taxon>Bacillota</taxon>
        <taxon>Bacilli</taxon>
        <taxon>Bacillales</taxon>
        <taxon>Bacillaceae</taxon>
        <taxon>Niallia</taxon>
    </lineage>
</organism>
<keyword evidence="1" id="KW-0175">Coiled coil</keyword>
<sequence length="237" mass="28408">MANKYPKDKIDELLDRYVEENKVKIINKRPFAEFVTELFEKGELSWLDKSIPEYYWRKAAYEGFHYIERYNEAVNTPILIENENPEIKLPSIKDSIEKLIKDPSKLYKTLEPYEKELKLLLKKEKKSEKKIKELNNKIIDQKKKIKELEDLNKLAQSTIYKLFYYGKDRKEKNLINLLTTTKNSTKPVNRALENLFNHEAFEFFDLETGEKIYKETKIIDIKKRKKESSSLDLWNDL</sequence>
<reference evidence="2 3" key="1">
    <citation type="submission" date="2024-03" db="EMBL/GenBank/DDBJ databases">
        <title>Human intestinal bacterial collection.</title>
        <authorList>
            <person name="Pauvert C."/>
            <person name="Hitch T.C.A."/>
            <person name="Clavel T."/>
        </authorList>
    </citation>
    <scope>NUCLEOTIDE SEQUENCE [LARGE SCALE GENOMIC DNA]</scope>
    <source>
        <strain evidence="2 3">CLA-SR-H024</strain>
    </source>
</reference>
<keyword evidence="3" id="KW-1185">Reference proteome</keyword>